<dbReference type="SUPFAM" id="SSF54897">
    <property type="entry name" value="Protease propeptides/inhibitors"/>
    <property type="match status" value="1"/>
</dbReference>
<evidence type="ECO:0000256" key="6">
    <source>
        <dbReference type="ARBA" id="ARBA00022837"/>
    </source>
</evidence>
<keyword evidence="6 8" id="KW-0106">Calcium</keyword>
<feature type="signal peptide" evidence="10">
    <location>
        <begin position="1"/>
        <end position="17"/>
    </location>
</feature>
<evidence type="ECO:0000256" key="9">
    <source>
        <dbReference type="SAM" id="MobiDB-lite"/>
    </source>
</evidence>
<dbReference type="PROSITE" id="PS51695">
    <property type="entry name" value="SEDOLISIN"/>
    <property type="match status" value="1"/>
</dbReference>
<dbReference type="GO" id="GO:0046872">
    <property type="term" value="F:metal ion binding"/>
    <property type="evidence" value="ECO:0007669"/>
    <property type="project" value="UniProtKB-UniRule"/>
</dbReference>
<feature type="compositionally biased region" description="Pro residues" evidence="9">
    <location>
        <begin position="405"/>
        <end position="420"/>
    </location>
</feature>
<feature type="binding site" evidence="8">
    <location>
        <position position="579"/>
    </location>
    <ligand>
        <name>Ca(2+)</name>
        <dbReference type="ChEBI" id="CHEBI:29108"/>
    </ligand>
</feature>
<dbReference type="Gene3D" id="3.40.50.200">
    <property type="entry name" value="Peptidase S8/S53 domain"/>
    <property type="match status" value="2"/>
</dbReference>
<protein>
    <submittedName>
        <fullName evidence="12">Family S53 protease</fullName>
    </submittedName>
</protein>
<dbReference type="CDD" id="cd04056">
    <property type="entry name" value="Peptidases_S53"/>
    <property type="match status" value="1"/>
</dbReference>
<dbReference type="AlphaFoldDB" id="A0A8H6YR67"/>
<evidence type="ECO:0000256" key="5">
    <source>
        <dbReference type="ARBA" id="ARBA00022825"/>
    </source>
</evidence>
<dbReference type="PANTHER" id="PTHR14218">
    <property type="entry name" value="PROTEASE S8 TRIPEPTIDYL PEPTIDASE I CLN2"/>
    <property type="match status" value="1"/>
</dbReference>
<feature type="region of interest" description="Disordered" evidence="9">
    <location>
        <begin position="397"/>
        <end position="431"/>
    </location>
</feature>
<evidence type="ECO:0000256" key="3">
    <source>
        <dbReference type="ARBA" id="ARBA00022723"/>
    </source>
</evidence>
<keyword evidence="2 8" id="KW-0645">Protease</keyword>
<evidence type="ECO:0000313" key="12">
    <source>
        <dbReference type="EMBL" id="KAF7365748.1"/>
    </source>
</evidence>
<evidence type="ECO:0000256" key="2">
    <source>
        <dbReference type="ARBA" id="ARBA00022670"/>
    </source>
</evidence>
<keyword evidence="3 8" id="KW-0479">Metal-binding</keyword>
<feature type="active site" description="Charge relay system" evidence="8">
    <location>
        <position position="286"/>
    </location>
</feature>
<feature type="binding site" evidence="8">
    <location>
        <position position="559"/>
    </location>
    <ligand>
        <name>Ca(2+)</name>
        <dbReference type="ChEBI" id="CHEBI:29108"/>
    </ligand>
</feature>
<feature type="active site" description="Charge relay system" evidence="8">
    <location>
        <position position="282"/>
    </location>
</feature>
<dbReference type="PANTHER" id="PTHR14218:SF15">
    <property type="entry name" value="TRIPEPTIDYL-PEPTIDASE 1"/>
    <property type="match status" value="1"/>
</dbReference>
<feature type="binding site" evidence="8">
    <location>
        <position position="558"/>
    </location>
    <ligand>
        <name>Ca(2+)</name>
        <dbReference type="ChEBI" id="CHEBI:29108"/>
    </ligand>
</feature>
<dbReference type="SUPFAM" id="SSF52743">
    <property type="entry name" value="Subtilisin-like"/>
    <property type="match status" value="1"/>
</dbReference>
<feature type="active site" description="Charge relay system" evidence="8">
    <location>
        <position position="517"/>
    </location>
</feature>
<dbReference type="InterPro" id="IPR050819">
    <property type="entry name" value="Tripeptidyl-peptidase_I"/>
</dbReference>
<dbReference type="EMBL" id="JACAZI010000003">
    <property type="protein sequence ID" value="KAF7365748.1"/>
    <property type="molecule type" value="Genomic_DNA"/>
</dbReference>
<dbReference type="Proteomes" id="UP000620124">
    <property type="component" value="Unassembled WGS sequence"/>
</dbReference>
<keyword evidence="7" id="KW-0865">Zymogen</keyword>
<feature type="binding site" evidence="8">
    <location>
        <position position="577"/>
    </location>
    <ligand>
        <name>Ca(2+)</name>
        <dbReference type="ChEBI" id="CHEBI:29108"/>
    </ligand>
</feature>
<dbReference type="InterPro" id="IPR030400">
    <property type="entry name" value="Sedolisin_dom"/>
</dbReference>
<evidence type="ECO:0000256" key="10">
    <source>
        <dbReference type="SAM" id="SignalP"/>
    </source>
</evidence>
<dbReference type="InterPro" id="IPR015366">
    <property type="entry name" value="S53_propep"/>
</dbReference>
<evidence type="ECO:0000256" key="4">
    <source>
        <dbReference type="ARBA" id="ARBA00022801"/>
    </source>
</evidence>
<comment type="cofactor">
    <cofactor evidence="8">
        <name>Ca(2+)</name>
        <dbReference type="ChEBI" id="CHEBI:29108"/>
    </cofactor>
    <text evidence="8">Binds 1 Ca(2+) ion per subunit.</text>
</comment>
<evidence type="ECO:0000256" key="7">
    <source>
        <dbReference type="ARBA" id="ARBA00023145"/>
    </source>
</evidence>
<evidence type="ECO:0000256" key="8">
    <source>
        <dbReference type="PROSITE-ProRule" id="PRU01032"/>
    </source>
</evidence>
<dbReference type="GO" id="GO:0005576">
    <property type="term" value="C:extracellular region"/>
    <property type="evidence" value="ECO:0007669"/>
    <property type="project" value="UniProtKB-SubCell"/>
</dbReference>
<evidence type="ECO:0000259" key="11">
    <source>
        <dbReference type="PROSITE" id="PS51695"/>
    </source>
</evidence>
<reference evidence="12" key="1">
    <citation type="submission" date="2020-05" db="EMBL/GenBank/DDBJ databases">
        <title>Mycena genomes resolve the evolution of fungal bioluminescence.</title>
        <authorList>
            <person name="Tsai I.J."/>
        </authorList>
    </citation>
    <scope>NUCLEOTIDE SEQUENCE</scope>
    <source>
        <strain evidence="12">CCC161011</strain>
    </source>
</reference>
<dbReference type="OrthoDB" id="409122at2759"/>
<evidence type="ECO:0000313" key="13">
    <source>
        <dbReference type="Proteomes" id="UP000620124"/>
    </source>
</evidence>
<sequence length="598" mass="61949">MSATALFLASLLSLAAAGPAFQNFVVQESLAGAPQGFAKVGPATDPTPINLRIALASSNFAGLEKALYDVSTPSSVNYGNHLSKDEANAFLAPSDDAVAAVQAWLTSYGLVATKSNGAGDWLSVTVPVSKANEMLSAKYETFEHVASGKTYARTLSYALPVEIADHVAAIHPTSTFNNPESLRPVLSAPKPASGIPTDATPSCATTLTPACLQSLYGIPTTRATESSNTIAVSGFIEQYANKADLTSFLKKFRTDISSSTTFTLQTLDGGSDPQTASKAGVEANLDIQYTVGVATGVPVFFVSVGENFQDGDLEGFLDIVNFLLGEENVPLVMTTSYGQNENTISKSLALYALSLANYFIPHAKLIVTANSARRMPLWVPAEPPSSSRAVTVVSRVARPRAAPSTRPPSPPAAPTSPPSAPSMVSPPETASTFSSGGFSNYWGGASIPFTSSSQIVDCIVLVADYQSSAVSAFLTAQGTTNKGLFNASGRGYPDVSAQGENVEIVSDGQTGTVAGTSCSSPIFASVIGLINDRLIAAGHSPLRFLNPWLYANPGMLNDVTTGSNPGCGAKGFTARAGWDPVTGLGTPNFAKMLAAAGL</sequence>
<dbReference type="CDD" id="cd11377">
    <property type="entry name" value="Pro-peptidase_S53"/>
    <property type="match status" value="1"/>
</dbReference>
<dbReference type="GO" id="GO:0004252">
    <property type="term" value="F:serine-type endopeptidase activity"/>
    <property type="evidence" value="ECO:0007669"/>
    <property type="project" value="UniProtKB-UniRule"/>
</dbReference>
<keyword evidence="5 8" id="KW-0720">Serine protease</keyword>
<accession>A0A8H6YR67</accession>
<name>A0A8H6YR67_9AGAR</name>
<keyword evidence="4 8" id="KW-0378">Hydrolase</keyword>
<proteinExistence type="predicted"/>
<dbReference type="GO" id="GO:0008240">
    <property type="term" value="F:tripeptidyl-peptidase activity"/>
    <property type="evidence" value="ECO:0007669"/>
    <property type="project" value="TreeGrafter"/>
</dbReference>
<dbReference type="GO" id="GO:0006508">
    <property type="term" value="P:proteolysis"/>
    <property type="evidence" value="ECO:0007669"/>
    <property type="project" value="UniProtKB-KW"/>
</dbReference>
<keyword evidence="10" id="KW-0732">Signal</keyword>
<comment type="caution">
    <text evidence="12">The sequence shown here is derived from an EMBL/GenBank/DDBJ whole genome shotgun (WGS) entry which is preliminary data.</text>
</comment>
<comment type="subcellular location">
    <subcellularLocation>
        <location evidence="1">Secreted</location>
        <location evidence="1">Extracellular space</location>
    </subcellularLocation>
</comment>
<organism evidence="12 13">
    <name type="scientific">Mycena venus</name>
    <dbReference type="NCBI Taxonomy" id="2733690"/>
    <lineage>
        <taxon>Eukaryota</taxon>
        <taxon>Fungi</taxon>
        <taxon>Dikarya</taxon>
        <taxon>Basidiomycota</taxon>
        <taxon>Agaricomycotina</taxon>
        <taxon>Agaricomycetes</taxon>
        <taxon>Agaricomycetidae</taxon>
        <taxon>Agaricales</taxon>
        <taxon>Marasmiineae</taxon>
        <taxon>Mycenaceae</taxon>
        <taxon>Mycena</taxon>
    </lineage>
</organism>
<dbReference type="Pfam" id="PF09286">
    <property type="entry name" value="Pro-kuma_activ"/>
    <property type="match status" value="1"/>
</dbReference>
<evidence type="ECO:0000256" key="1">
    <source>
        <dbReference type="ARBA" id="ARBA00004239"/>
    </source>
</evidence>
<dbReference type="InterPro" id="IPR036852">
    <property type="entry name" value="Peptidase_S8/S53_dom_sf"/>
</dbReference>
<gene>
    <name evidence="12" type="ORF">MVEN_00448600</name>
</gene>
<feature type="chain" id="PRO_5034485692" evidence="10">
    <location>
        <begin position="18"/>
        <end position="598"/>
    </location>
</feature>
<dbReference type="SMART" id="SM00944">
    <property type="entry name" value="Pro-kuma_activ"/>
    <property type="match status" value="1"/>
</dbReference>
<feature type="domain" description="Peptidase S53" evidence="11">
    <location>
        <begin position="206"/>
        <end position="598"/>
    </location>
</feature>
<keyword evidence="13" id="KW-1185">Reference proteome</keyword>